<evidence type="ECO:0000256" key="2">
    <source>
        <dbReference type="SAM" id="Coils"/>
    </source>
</evidence>
<dbReference type="AlphaFoldDB" id="A2EXE2"/>
<keyword evidence="5" id="KW-1185">Reference proteome</keyword>
<reference evidence="4" key="2">
    <citation type="journal article" date="2007" name="Science">
        <title>Draft genome sequence of the sexually transmitted pathogen Trichomonas vaginalis.</title>
        <authorList>
            <person name="Carlton J.M."/>
            <person name="Hirt R.P."/>
            <person name="Silva J.C."/>
            <person name="Delcher A.L."/>
            <person name="Schatz M."/>
            <person name="Zhao Q."/>
            <person name="Wortman J.R."/>
            <person name="Bidwell S.L."/>
            <person name="Alsmark U.C.M."/>
            <person name="Besteiro S."/>
            <person name="Sicheritz-Ponten T."/>
            <person name="Noel C.J."/>
            <person name="Dacks J.B."/>
            <person name="Foster P.G."/>
            <person name="Simillion C."/>
            <person name="Van de Peer Y."/>
            <person name="Miranda-Saavedra D."/>
            <person name="Barton G.J."/>
            <person name="Westrop G.D."/>
            <person name="Mueller S."/>
            <person name="Dessi D."/>
            <person name="Fiori P.L."/>
            <person name="Ren Q."/>
            <person name="Paulsen I."/>
            <person name="Zhang H."/>
            <person name="Bastida-Corcuera F.D."/>
            <person name="Simoes-Barbosa A."/>
            <person name="Brown M.T."/>
            <person name="Hayes R.D."/>
            <person name="Mukherjee M."/>
            <person name="Okumura C.Y."/>
            <person name="Schneider R."/>
            <person name="Smith A.J."/>
            <person name="Vanacova S."/>
            <person name="Villalvazo M."/>
            <person name="Haas B.J."/>
            <person name="Pertea M."/>
            <person name="Feldblyum T.V."/>
            <person name="Utterback T.R."/>
            <person name="Shu C.L."/>
            <person name="Osoegawa K."/>
            <person name="de Jong P.J."/>
            <person name="Hrdy I."/>
            <person name="Horvathova L."/>
            <person name="Zubacova Z."/>
            <person name="Dolezal P."/>
            <person name="Malik S.B."/>
            <person name="Logsdon J.M. Jr."/>
            <person name="Henze K."/>
            <person name="Gupta A."/>
            <person name="Wang C.C."/>
            <person name="Dunne R.L."/>
            <person name="Upcroft J.A."/>
            <person name="Upcroft P."/>
            <person name="White O."/>
            <person name="Salzberg S.L."/>
            <person name="Tang P."/>
            <person name="Chiu C.-H."/>
            <person name="Lee Y.-S."/>
            <person name="Embley T.M."/>
            <person name="Coombs G.H."/>
            <person name="Mottram J.C."/>
            <person name="Tachezy J."/>
            <person name="Fraser-Liggett C.M."/>
            <person name="Johnson P.J."/>
        </authorList>
    </citation>
    <scope>NUCLEOTIDE SEQUENCE [LARGE SCALE GENOMIC DNA]</scope>
    <source>
        <strain evidence="4">G3</strain>
    </source>
</reference>
<evidence type="ECO:0000256" key="1">
    <source>
        <dbReference type="ARBA" id="ARBA00023054"/>
    </source>
</evidence>
<feature type="region of interest" description="Disordered" evidence="3">
    <location>
        <begin position="870"/>
        <end position="895"/>
    </location>
</feature>
<dbReference type="SMR" id="A2EXE2"/>
<evidence type="ECO:0000313" key="4">
    <source>
        <dbReference type="EMBL" id="EAY02691.1"/>
    </source>
</evidence>
<sequence>MTEKEFDEPGDDLEQFDELEKNFQKVVSDLVADQNLTTFRAEYEKLHQSLVKSHSENLVLIEKCRQLNNDILANANKVSSVMQLSQSDQRTIAGLKHEFEKAWSLVEISQDKEQKSKDVIESLKAEVAKLSRLVEQGSSLAFTQETSLNETEQAVKVLKSDIQNQGMQLEQMKKELEDRKQVTETILADTAKLKEEFNTLSTDSAEAKASEQEVAQKIEQIHKDLNDIKQQIKQSNQTITDNINLIKQKKDDNENLKNYFYSTKSALKVNQEDLDNLRSEIAVRKTLLDNNRTKNDKTQADLVSTKQAIESTKTKFEETNKELQGIAEETAQMQNMLNNEKGIFQDLINQKKQNHKRIAACQQEIILRTTDLNQIQNNNNIARRTIENVRSEHHKLIESNIEEVHETAFVENQNSILLNQAIDIKIDTHNLRGDVIQIQKDIEDYQIKTQAARSNLLQIHEEVTNRENQLSEKTIQLAGINENIKHQASITESIKNDRDLVHRLLQTAMSDNTELSEETKALNLGIQQLKTDIREKDELCLSTHITQKTLGESLIQLTKEKNELAQQVADIDSQNTELRNHIQKSRYLLSQTELQNMKQQQVINDLQSIKYSLNESVTKKSCEITDIHEKIYLLNGELKTGSLAFKNKIETIENLKKELIREVKRHQFLLDSVQHSKALFKEHIQLTKALLMEQGKCRALEDELERPMNIHRWRFLEGTNPDLLQLFKMSMELKNKLMEKLYALQRINLKRDKAKEDLDKQEKHYKWAYTGNINEEMNYLNNVLKAKNQQFNEISNQVALGQSSVDEQKGVVLNLREMLREEKSGYYDMKKKVDVIRASTVKGSRNAQSELSREPKSAEVRFVGGGFSVSQMPSQQPDVKPLTAKSGFSPHIFAPSRPKTVMKKKLPSGWNPQRAQLQPFLPTVSGPNV</sequence>
<dbReference type="RefSeq" id="XP_001314914.1">
    <property type="nucleotide sequence ID" value="XM_001314879.1"/>
</dbReference>
<dbReference type="OMA" id="ENSCDEN"/>
<dbReference type="EMBL" id="DS113528">
    <property type="protein sequence ID" value="EAY02691.1"/>
    <property type="molecule type" value="Genomic_DNA"/>
</dbReference>
<evidence type="ECO:0000256" key="3">
    <source>
        <dbReference type="SAM" id="MobiDB-lite"/>
    </source>
</evidence>
<dbReference type="InParanoid" id="A2EXE2"/>
<dbReference type="GO" id="GO:0005856">
    <property type="term" value="C:cytoskeleton"/>
    <property type="evidence" value="ECO:0000318"/>
    <property type="project" value="GO_Central"/>
</dbReference>
<dbReference type="OrthoDB" id="264785at2759"/>
<dbReference type="VEuPathDB" id="TrichDB:TVAG_406680"/>
<dbReference type="PANTHER" id="PTHR32083">
    <property type="entry name" value="CILIA AND FLAGELLA-ASSOCIATED PROTEIN 58-RELATED"/>
    <property type="match status" value="1"/>
</dbReference>
<evidence type="ECO:0000313" key="5">
    <source>
        <dbReference type="Proteomes" id="UP000001542"/>
    </source>
</evidence>
<feature type="coiled-coil region" evidence="2">
    <location>
        <begin position="211"/>
        <end position="238"/>
    </location>
</feature>
<evidence type="ECO:0008006" key="6">
    <source>
        <dbReference type="Google" id="ProtNLM"/>
    </source>
</evidence>
<dbReference type="eggNOG" id="ENOG502RQYB">
    <property type="taxonomic scope" value="Eukaryota"/>
</dbReference>
<dbReference type="KEGG" id="tva:4760531"/>
<dbReference type="VEuPathDB" id="TrichDB:TVAGG3_0676920"/>
<dbReference type="PANTHER" id="PTHR32083:SF0">
    <property type="entry name" value="CILIA AND FLAGELLA-ASSOCIATED PROTEIN 58"/>
    <property type="match status" value="1"/>
</dbReference>
<dbReference type="Proteomes" id="UP000001542">
    <property type="component" value="Unassembled WGS sequence"/>
</dbReference>
<name>A2EXE2_TRIV3</name>
<protein>
    <recommendedName>
        <fullName evidence="6">Flagellar associated protein</fullName>
    </recommendedName>
</protein>
<dbReference type="STRING" id="5722.A2EXE2"/>
<proteinExistence type="predicted"/>
<reference evidence="4" key="1">
    <citation type="submission" date="2006-10" db="EMBL/GenBank/DDBJ databases">
        <authorList>
            <person name="Amadeo P."/>
            <person name="Zhao Q."/>
            <person name="Wortman J."/>
            <person name="Fraser-Liggett C."/>
            <person name="Carlton J."/>
        </authorList>
    </citation>
    <scope>NUCLEOTIDE SEQUENCE</scope>
    <source>
        <strain evidence="4">G3</strain>
    </source>
</reference>
<feature type="coiled-coil region" evidence="2">
    <location>
        <begin position="554"/>
        <end position="581"/>
    </location>
</feature>
<accession>A2EXE2</accession>
<gene>
    <name evidence="4" type="ORF">TVAG_406680</name>
</gene>
<organism evidence="4 5">
    <name type="scientific">Trichomonas vaginalis (strain ATCC PRA-98 / G3)</name>
    <dbReference type="NCBI Taxonomy" id="412133"/>
    <lineage>
        <taxon>Eukaryota</taxon>
        <taxon>Metamonada</taxon>
        <taxon>Parabasalia</taxon>
        <taxon>Trichomonadida</taxon>
        <taxon>Trichomonadidae</taxon>
        <taxon>Trichomonas</taxon>
    </lineage>
</organism>
<keyword evidence="1 2" id="KW-0175">Coiled coil</keyword>